<dbReference type="InterPro" id="IPR016024">
    <property type="entry name" value="ARM-type_fold"/>
</dbReference>
<organism evidence="1">
    <name type="scientific">marine metagenome</name>
    <dbReference type="NCBI Taxonomy" id="408172"/>
    <lineage>
        <taxon>unclassified sequences</taxon>
        <taxon>metagenomes</taxon>
        <taxon>ecological metagenomes</taxon>
    </lineage>
</organism>
<reference evidence="1" key="1">
    <citation type="submission" date="2018-05" db="EMBL/GenBank/DDBJ databases">
        <authorList>
            <person name="Lanie J.A."/>
            <person name="Ng W.-L."/>
            <person name="Kazmierczak K.M."/>
            <person name="Andrzejewski T.M."/>
            <person name="Davidsen T.M."/>
            <person name="Wayne K.J."/>
            <person name="Tettelin H."/>
            <person name="Glass J.I."/>
            <person name="Rusch D."/>
            <person name="Podicherti R."/>
            <person name="Tsui H.-C.T."/>
            <person name="Winkler M.E."/>
        </authorList>
    </citation>
    <scope>NUCLEOTIDE SEQUENCE</scope>
</reference>
<dbReference type="SMART" id="SM00567">
    <property type="entry name" value="EZ_HEAT"/>
    <property type="match status" value="3"/>
</dbReference>
<dbReference type="AlphaFoldDB" id="A0A382GQ46"/>
<protein>
    <recommendedName>
        <fullName evidence="2">HEAT repeat domain-containing protein</fullName>
    </recommendedName>
</protein>
<dbReference type="Gene3D" id="1.25.10.10">
    <property type="entry name" value="Leucine-rich Repeat Variant"/>
    <property type="match status" value="1"/>
</dbReference>
<evidence type="ECO:0008006" key="2">
    <source>
        <dbReference type="Google" id="ProtNLM"/>
    </source>
</evidence>
<dbReference type="SUPFAM" id="SSF48371">
    <property type="entry name" value="ARM repeat"/>
    <property type="match status" value="1"/>
</dbReference>
<dbReference type="EMBL" id="UINC01056569">
    <property type="protein sequence ID" value="SVB76757.1"/>
    <property type="molecule type" value="Genomic_DNA"/>
</dbReference>
<gene>
    <name evidence="1" type="ORF">METZ01_LOCUS229611</name>
</gene>
<name>A0A382GQ46_9ZZZZ</name>
<proteinExistence type="predicted"/>
<dbReference type="InterPro" id="IPR004155">
    <property type="entry name" value="PBS_lyase_HEAT"/>
</dbReference>
<accession>A0A382GQ46</accession>
<sequence length="322" mass="35526">YCYQHGEVGQPHPVWLSDQHRPSKEQILGLIIPSQAGPIPGVGYEGRREGIDDYRYLQLLESRIATASLDQPIRNEARAWLTKLRESVVQSAIDGKLFNHITVWDLDWLNPSPNLLPSDYRQIRRKALWYISQLDYVFEEESTIHTLGARSFPVSGLEGSDYEHESIVSCIQAIENGTTESKRSAACALALRNSGTEEALGALVLMLNSPDVRIPAIRAIRAMGKQAVSAIPAINRLSKNIDPFVRAHALLALEAIGKESTAGLVRGLKDPFPMNAHLAAVCLGRQGKSAIQALPALRNNLRSPVYLIRQGASKAIQQIDKN</sequence>
<dbReference type="InterPro" id="IPR011989">
    <property type="entry name" value="ARM-like"/>
</dbReference>
<evidence type="ECO:0000313" key="1">
    <source>
        <dbReference type="EMBL" id="SVB76757.1"/>
    </source>
</evidence>
<feature type="non-terminal residue" evidence="1">
    <location>
        <position position="1"/>
    </location>
</feature>